<keyword evidence="4 6" id="KW-1133">Transmembrane helix</keyword>
<keyword evidence="3 6" id="KW-0812">Transmembrane</keyword>
<evidence type="ECO:0000256" key="4">
    <source>
        <dbReference type="ARBA" id="ARBA00022989"/>
    </source>
</evidence>
<evidence type="ECO:0000256" key="5">
    <source>
        <dbReference type="ARBA" id="ARBA00023136"/>
    </source>
</evidence>
<feature type="transmembrane region" description="Helical" evidence="6">
    <location>
        <begin position="314"/>
        <end position="334"/>
    </location>
</feature>
<evidence type="ECO:0000256" key="2">
    <source>
        <dbReference type="ARBA" id="ARBA00022475"/>
    </source>
</evidence>
<sequence length="360" mass="37193">MIATPTTESPPRVLTRVRGVLKPSMLGQLAALPAIVIAVLVGSQLNRAFLTVDNIMTNVLAASAVLGVLTVAAALIIIAGHFDMSTQSVVAFAPVLSVWLVMPAAAGGSGVELDPVLGLLLIFVLGAVVGAINGFLVAGLKLNAFIVTLAMLILLQGMTLGIGGGETLSNLPEVFTYLGSARWLGIPAEVVVAVAVFVAAGLFMRYTVTGRQIYAIGGNPDAARASGIRVERITFWLFVASGVLAALAGLLMTARIASVTASQGNNILFTVFAAAVIGGIDLRGGRGRIVGVATGVLLLALVQNILLVSQIPSFWVNAIYGAIILLALMTGALAQGSWLTRFRRSPHAPQPAPDRSGDDR</sequence>
<dbReference type="EMBL" id="FRAP01000002">
    <property type="protein sequence ID" value="SHK09220.1"/>
    <property type="molecule type" value="Genomic_DNA"/>
</dbReference>
<evidence type="ECO:0000313" key="8">
    <source>
        <dbReference type="Proteomes" id="UP000184363"/>
    </source>
</evidence>
<evidence type="ECO:0000256" key="3">
    <source>
        <dbReference type="ARBA" id="ARBA00022692"/>
    </source>
</evidence>
<dbReference type="GO" id="GO:0005886">
    <property type="term" value="C:plasma membrane"/>
    <property type="evidence" value="ECO:0007669"/>
    <property type="project" value="UniProtKB-SubCell"/>
</dbReference>
<dbReference type="AlphaFoldDB" id="A0A1M6PMV1"/>
<dbReference type="Proteomes" id="UP000184363">
    <property type="component" value="Unassembled WGS sequence"/>
</dbReference>
<keyword evidence="5 6" id="KW-0472">Membrane</keyword>
<dbReference type="PANTHER" id="PTHR32196">
    <property type="entry name" value="ABC TRANSPORTER PERMEASE PROTEIN YPHD-RELATED-RELATED"/>
    <property type="match status" value="1"/>
</dbReference>
<dbReference type="RefSeq" id="WP_073455469.1">
    <property type="nucleotide sequence ID" value="NZ_CALGVN010000036.1"/>
</dbReference>
<feature type="transmembrane region" description="Helical" evidence="6">
    <location>
        <begin position="266"/>
        <end position="282"/>
    </location>
</feature>
<feature type="transmembrane region" description="Helical" evidence="6">
    <location>
        <begin position="89"/>
        <end position="110"/>
    </location>
</feature>
<dbReference type="GO" id="GO:0022857">
    <property type="term" value="F:transmembrane transporter activity"/>
    <property type="evidence" value="ECO:0007669"/>
    <property type="project" value="InterPro"/>
</dbReference>
<evidence type="ECO:0000256" key="1">
    <source>
        <dbReference type="ARBA" id="ARBA00004651"/>
    </source>
</evidence>
<feature type="transmembrane region" description="Helical" evidence="6">
    <location>
        <begin position="144"/>
        <end position="163"/>
    </location>
</feature>
<feature type="transmembrane region" description="Helical" evidence="6">
    <location>
        <begin position="183"/>
        <end position="204"/>
    </location>
</feature>
<organism evidence="7 8">
    <name type="scientific">Pseudonocardia thermophila</name>
    <dbReference type="NCBI Taxonomy" id="1848"/>
    <lineage>
        <taxon>Bacteria</taxon>
        <taxon>Bacillati</taxon>
        <taxon>Actinomycetota</taxon>
        <taxon>Actinomycetes</taxon>
        <taxon>Pseudonocardiales</taxon>
        <taxon>Pseudonocardiaceae</taxon>
        <taxon>Pseudonocardia</taxon>
    </lineage>
</organism>
<feature type="transmembrane region" description="Helical" evidence="6">
    <location>
        <begin position="233"/>
        <end position="254"/>
    </location>
</feature>
<keyword evidence="2" id="KW-1003">Cell membrane</keyword>
<evidence type="ECO:0000313" key="7">
    <source>
        <dbReference type="EMBL" id="SHK09220.1"/>
    </source>
</evidence>
<feature type="transmembrane region" description="Helical" evidence="6">
    <location>
        <begin position="55"/>
        <end position="77"/>
    </location>
</feature>
<feature type="transmembrane region" description="Helical" evidence="6">
    <location>
        <begin position="289"/>
        <end position="308"/>
    </location>
</feature>
<reference evidence="7 8" key="1">
    <citation type="submission" date="2016-11" db="EMBL/GenBank/DDBJ databases">
        <authorList>
            <person name="Jaros S."/>
            <person name="Januszkiewicz K."/>
            <person name="Wedrychowicz H."/>
        </authorList>
    </citation>
    <scope>NUCLEOTIDE SEQUENCE [LARGE SCALE GENOMIC DNA]</scope>
    <source>
        <strain evidence="7 8">DSM 43832</strain>
    </source>
</reference>
<feature type="transmembrane region" description="Helical" evidence="6">
    <location>
        <begin position="25"/>
        <end position="43"/>
    </location>
</feature>
<accession>A0A1M6PMV1</accession>
<proteinExistence type="predicted"/>
<dbReference type="Pfam" id="PF02653">
    <property type="entry name" value="BPD_transp_2"/>
    <property type="match status" value="1"/>
</dbReference>
<name>A0A1M6PMV1_PSETH</name>
<feature type="transmembrane region" description="Helical" evidence="6">
    <location>
        <begin position="116"/>
        <end position="137"/>
    </location>
</feature>
<evidence type="ECO:0000256" key="6">
    <source>
        <dbReference type="SAM" id="Phobius"/>
    </source>
</evidence>
<comment type="subcellular location">
    <subcellularLocation>
        <location evidence="1">Cell membrane</location>
        <topology evidence="1">Multi-pass membrane protein</topology>
    </subcellularLocation>
</comment>
<dbReference type="InterPro" id="IPR001851">
    <property type="entry name" value="ABC_transp_permease"/>
</dbReference>
<dbReference type="STRING" id="1848.SAMN05443637_102356"/>
<keyword evidence="8" id="KW-1185">Reference proteome</keyword>
<dbReference type="CDD" id="cd06579">
    <property type="entry name" value="TM_PBP1_transp_AraH_like"/>
    <property type="match status" value="1"/>
</dbReference>
<protein>
    <submittedName>
        <fullName evidence="7">Monosaccharide ABC transporter membrane protein, CUT2 family</fullName>
    </submittedName>
</protein>
<dbReference type="PANTHER" id="PTHR32196:SF72">
    <property type="entry name" value="RIBOSE IMPORT PERMEASE PROTEIN RBSC"/>
    <property type="match status" value="1"/>
</dbReference>
<gene>
    <name evidence="7" type="ORF">SAMN05443637_102356</name>
</gene>